<keyword evidence="1" id="KW-0028">Amino-acid biosynthesis</keyword>
<dbReference type="EMBL" id="HBHV01004305">
    <property type="protein sequence ID" value="CAE0013957.1"/>
    <property type="molecule type" value="Transcribed_RNA"/>
</dbReference>
<evidence type="ECO:0000259" key="5">
    <source>
        <dbReference type="Pfam" id="PF26558"/>
    </source>
</evidence>
<dbReference type="GO" id="GO:0003856">
    <property type="term" value="F:3-dehydroquinate synthase activity"/>
    <property type="evidence" value="ECO:0007669"/>
    <property type="project" value="InterPro"/>
</dbReference>
<dbReference type="InterPro" id="IPR056179">
    <property type="entry name" value="DHQS_C"/>
</dbReference>
<evidence type="ECO:0000313" key="6">
    <source>
        <dbReference type="EMBL" id="CAE0013957.1"/>
    </source>
</evidence>
<protein>
    <recommendedName>
        <fullName evidence="7">3-dehydroquinate synthase</fullName>
    </recommendedName>
</protein>
<evidence type="ECO:0000259" key="4">
    <source>
        <dbReference type="Pfam" id="PF01959"/>
    </source>
</evidence>
<name>A0A7S2Z027_9CHLO</name>
<feature type="region of interest" description="Disordered" evidence="3">
    <location>
        <begin position="1"/>
        <end position="52"/>
    </location>
</feature>
<sequence length="453" mass="47852">MSAACHLPQATHVRTRTHAARVRKRAPPPLRVSSGEGTGTSNEDAPTNAKTTTASAAAADILSNKTRPFAFYWPETPASFAKALELGLTNVAIVDADEPKSAKAEANASAMRALAAGVRILKSKHGKLIDENKVIVGTFFDVSNGEKARSAEKAVGSASAHNIFILDPGATGWASIVSENIVAAAQQNSSCRPTLVGVAYDRASATAMLDALEMGLDGIIVKTENISDLAAIAADVAARCDGQVDNKQRASDQGALAAARVTAITPLGMGHRVCADLCTEMRDGEGLLVGNHNGSYLLVHSECAENDFVASRPFRVNAGSTHMYVYDPVDDKTRYLSELRTGGIVRVVNATRGTTSRAFVGRAKVERRPLVLVEASFESSGRPVSIVLQNAETVRLMRCNNAKEGTTYQGAVSVAALRVGDALLGWEDATDSGGKLLGGRHVGVRIDEFLEER</sequence>
<dbReference type="GO" id="GO:0016491">
    <property type="term" value="F:oxidoreductase activity"/>
    <property type="evidence" value="ECO:0007669"/>
    <property type="project" value="InterPro"/>
</dbReference>
<feature type="compositionally biased region" description="Basic residues" evidence="3">
    <location>
        <begin position="13"/>
        <end position="26"/>
    </location>
</feature>
<dbReference type="Pfam" id="PF26558">
    <property type="entry name" value="DHQS_2nd"/>
    <property type="match status" value="1"/>
</dbReference>
<keyword evidence="2" id="KW-0057">Aromatic amino acid biosynthesis</keyword>
<dbReference type="InterPro" id="IPR002812">
    <property type="entry name" value="DHQS"/>
</dbReference>
<dbReference type="InterPro" id="IPR030960">
    <property type="entry name" value="DHQS/DOIS_N"/>
</dbReference>
<reference evidence="6" key="1">
    <citation type="submission" date="2021-01" db="EMBL/GenBank/DDBJ databases">
        <authorList>
            <person name="Corre E."/>
            <person name="Pelletier E."/>
            <person name="Niang G."/>
            <person name="Scheremetjew M."/>
            <person name="Finn R."/>
            <person name="Kale V."/>
            <person name="Holt S."/>
            <person name="Cochrane G."/>
            <person name="Meng A."/>
            <person name="Brown T."/>
            <person name="Cohen L."/>
        </authorList>
    </citation>
    <scope>NUCLEOTIDE SEQUENCE</scope>
    <source>
        <strain evidence="6">RCC2336</strain>
    </source>
</reference>
<dbReference type="PANTHER" id="PTHR33563">
    <property type="match status" value="1"/>
</dbReference>
<evidence type="ECO:0008006" key="7">
    <source>
        <dbReference type="Google" id="ProtNLM"/>
    </source>
</evidence>
<evidence type="ECO:0000256" key="1">
    <source>
        <dbReference type="ARBA" id="ARBA00022605"/>
    </source>
</evidence>
<dbReference type="GO" id="GO:0009073">
    <property type="term" value="P:aromatic amino acid family biosynthetic process"/>
    <property type="evidence" value="ECO:0007669"/>
    <property type="project" value="UniProtKB-KW"/>
</dbReference>
<feature type="domain" description="3-dehydroquinate synthase N-terminal" evidence="4">
    <location>
        <begin position="74"/>
        <end position="233"/>
    </location>
</feature>
<evidence type="ECO:0000256" key="2">
    <source>
        <dbReference type="ARBA" id="ARBA00023141"/>
    </source>
</evidence>
<proteinExistence type="predicted"/>
<organism evidence="6">
    <name type="scientific">Pycnococcus provasolii</name>
    <dbReference type="NCBI Taxonomy" id="41880"/>
    <lineage>
        <taxon>Eukaryota</taxon>
        <taxon>Viridiplantae</taxon>
        <taxon>Chlorophyta</taxon>
        <taxon>Pseudoscourfieldiophyceae</taxon>
        <taxon>Pseudoscourfieldiales</taxon>
        <taxon>Pycnococcaceae</taxon>
        <taxon>Pycnococcus</taxon>
    </lineage>
</organism>
<dbReference type="GO" id="GO:0008652">
    <property type="term" value="P:amino acid biosynthetic process"/>
    <property type="evidence" value="ECO:0007669"/>
    <property type="project" value="UniProtKB-KW"/>
</dbReference>
<accession>A0A7S2Z027</accession>
<dbReference type="Pfam" id="PF01959">
    <property type="entry name" value="DHQS"/>
    <property type="match status" value="1"/>
</dbReference>
<dbReference type="AlphaFoldDB" id="A0A7S2Z027"/>
<evidence type="ECO:0000256" key="3">
    <source>
        <dbReference type="SAM" id="MobiDB-lite"/>
    </source>
</evidence>
<dbReference type="PANTHER" id="PTHR33563:SF1">
    <property type="entry name" value="3-DEHYDROQUINATE SYNTHASE"/>
    <property type="match status" value="1"/>
</dbReference>
<feature type="domain" description="3-dehydroquinate synthase C-terminal" evidence="5">
    <location>
        <begin position="259"/>
        <end position="453"/>
    </location>
</feature>
<gene>
    <name evidence="6" type="ORF">PPRO1316_LOCUS2965</name>
</gene>